<evidence type="ECO:0000256" key="5">
    <source>
        <dbReference type="ARBA" id="ARBA00023004"/>
    </source>
</evidence>
<dbReference type="GO" id="GO:0016705">
    <property type="term" value="F:oxidoreductase activity, acting on paired donors, with incorporation or reduction of molecular oxygen"/>
    <property type="evidence" value="ECO:0007669"/>
    <property type="project" value="InterPro"/>
</dbReference>
<sequence length="417" mass="45433">MQNTAETGPDAPIDVTPLLDDPHAAYAALRESGPVHRITGPDGHPAWLVTRYDDVRSAFADARLSLDKKHAAPGGYRGFALPPALDANMMNMDPPDHTRIRRLVVKAFTPRRVEALRDPVHRVAERLLDAMEERGGPADLIADFAGPLPVIVICDLLGIPQSDRHDFRAWTDALVTPDPAKPQAMRDAVGAMLEFYTGLIKTKRAEPGDDLLSDLIAVRDDATGTDGDRLTEDELTSLAFLILFGGYENVVHLIGNATLGLLERPDRLARLRRHPAELPAVVEEFMRHSGPAPLAIRRFAKEDLEIGGVRIAAGDSVLLGIASANRDPARFPDPDAFDHGRDLSGHLALGHGIHYCVGAPLARMETATALGALIARFPGLRLAVPQGELRRRRTLRAHGLISLPVAWESRNEQVFEA</sequence>
<dbReference type="InterPro" id="IPR002397">
    <property type="entry name" value="Cyt_P450_B"/>
</dbReference>
<dbReference type="EMBL" id="JRKI01000034">
    <property type="protein sequence ID" value="KIZ15075.1"/>
    <property type="molecule type" value="Genomic_DNA"/>
</dbReference>
<keyword evidence="3" id="KW-0479">Metal-binding</keyword>
<dbReference type="SUPFAM" id="SSF48264">
    <property type="entry name" value="Cytochrome P450"/>
    <property type="match status" value="1"/>
</dbReference>
<proteinExistence type="inferred from homology"/>
<dbReference type="GO" id="GO:0020037">
    <property type="term" value="F:heme binding"/>
    <property type="evidence" value="ECO:0007669"/>
    <property type="project" value="InterPro"/>
</dbReference>
<evidence type="ECO:0000256" key="4">
    <source>
        <dbReference type="ARBA" id="ARBA00023002"/>
    </source>
</evidence>
<evidence type="ECO:0000313" key="7">
    <source>
        <dbReference type="EMBL" id="KIZ15075.1"/>
    </source>
</evidence>
<dbReference type="PATRIC" id="fig|1240678.4.peg.5551"/>
<evidence type="ECO:0000313" key="8">
    <source>
        <dbReference type="Proteomes" id="UP000032458"/>
    </source>
</evidence>
<dbReference type="AlphaFoldDB" id="A0A0D7CGS5"/>
<keyword evidence="6" id="KW-0503">Monooxygenase</keyword>
<evidence type="ECO:0000256" key="2">
    <source>
        <dbReference type="ARBA" id="ARBA00022617"/>
    </source>
</evidence>
<evidence type="ECO:0000256" key="1">
    <source>
        <dbReference type="ARBA" id="ARBA00010617"/>
    </source>
</evidence>
<reference evidence="7 8" key="1">
    <citation type="submission" date="2014-09" db="EMBL/GenBank/DDBJ databases">
        <title>Draft genome sequence of Streptomyces natalensis ATCC 27448, producer of the antifungal pimaricin.</title>
        <authorList>
            <person name="Mendes M.V."/>
            <person name="Beites T."/>
            <person name="Pires S."/>
            <person name="Santos C.L."/>
            <person name="Moradas-Ferreira P."/>
        </authorList>
    </citation>
    <scope>NUCLEOTIDE SEQUENCE [LARGE SCALE GENOMIC DNA]</scope>
    <source>
        <strain evidence="7 8">ATCC 27448</strain>
    </source>
</reference>
<dbReference type="Proteomes" id="UP000032458">
    <property type="component" value="Unassembled WGS sequence"/>
</dbReference>
<dbReference type="GO" id="GO:0005506">
    <property type="term" value="F:iron ion binding"/>
    <property type="evidence" value="ECO:0007669"/>
    <property type="project" value="InterPro"/>
</dbReference>
<dbReference type="GO" id="GO:0004497">
    <property type="term" value="F:monooxygenase activity"/>
    <property type="evidence" value="ECO:0007669"/>
    <property type="project" value="UniProtKB-KW"/>
</dbReference>
<dbReference type="FunFam" id="1.10.630.10:FF:000018">
    <property type="entry name" value="Cytochrome P450 monooxygenase"/>
    <property type="match status" value="1"/>
</dbReference>
<evidence type="ECO:0000256" key="6">
    <source>
        <dbReference type="ARBA" id="ARBA00023033"/>
    </source>
</evidence>
<evidence type="ECO:0000256" key="3">
    <source>
        <dbReference type="ARBA" id="ARBA00022723"/>
    </source>
</evidence>
<dbReference type="PANTHER" id="PTHR46696">
    <property type="entry name" value="P450, PUTATIVE (EUROFUNG)-RELATED"/>
    <property type="match status" value="1"/>
</dbReference>
<name>A0A0D7CGS5_9ACTN</name>
<dbReference type="InterPro" id="IPR036396">
    <property type="entry name" value="Cyt_P450_sf"/>
</dbReference>
<gene>
    <name evidence="7" type="ORF">SNA_26050</name>
</gene>
<dbReference type="Gene3D" id="1.10.630.10">
    <property type="entry name" value="Cytochrome P450"/>
    <property type="match status" value="1"/>
</dbReference>
<accession>A0A0D7CGS5</accession>
<keyword evidence="4" id="KW-0560">Oxidoreductase</keyword>
<dbReference type="RefSeq" id="WP_030066521.1">
    <property type="nucleotide sequence ID" value="NZ_JRKI01000034.1"/>
</dbReference>
<keyword evidence="2" id="KW-0349">Heme</keyword>
<keyword evidence="5" id="KW-0408">Iron</keyword>
<dbReference type="PANTHER" id="PTHR46696:SF1">
    <property type="entry name" value="CYTOCHROME P450 YJIB-RELATED"/>
    <property type="match status" value="1"/>
</dbReference>
<comment type="caution">
    <text evidence="7">The sequence shown here is derived from an EMBL/GenBank/DDBJ whole genome shotgun (WGS) entry which is preliminary data.</text>
</comment>
<comment type="similarity">
    <text evidence="1">Belongs to the cytochrome P450 family.</text>
</comment>
<dbReference type="Pfam" id="PF00067">
    <property type="entry name" value="p450"/>
    <property type="match status" value="1"/>
</dbReference>
<keyword evidence="8" id="KW-1185">Reference proteome</keyword>
<dbReference type="CDD" id="cd11029">
    <property type="entry name" value="CYP107-like"/>
    <property type="match status" value="1"/>
</dbReference>
<dbReference type="InterPro" id="IPR001128">
    <property type="entry name" value="Cyt_P450"/>
</dbReference>
<protein>
    <submittedName>
        <fullName evidence="7">Cytochrome P450</fullName>
    </submittedName>
</protein>
<dbReference type="PRINTS" id="PR00359">
    <property type="entry name" value="BP450"/>
</dbReference>
<organism evidence="7 8">
    <name type="scientific">Streptomyces natalensis ATCC 27448</name>
    <dbReference type="NCBI Taxonomy" id="1240678"/>
    <lineage>
        <taxon>Bacteria</taxon>
        <taxon>Bacillati</taxon>
        <taxon>Actinomycetota</taxon>
        <taxon>Actinomycetes</taxon>
        <taxon>Kitasatosporales</taxon>
        <taxon>Streptomycetaceae</taxon>
        <taxon>Streptomyces</taxon>
    </lineage>
</organism>